<gene>
    <name evidence="7" type="ORF">IAB44_05795</name>
</gene>
<feature type="region of interest" description="Disordered" evidence="4">
    <location>
        <begin position="26"/>
        <end position="241"/>
    </location>
</feature>
<comment type="similarity">
    <text evidence="1">Belongs to the serine-aspartate repeat-containing protein (SDr) family.</text>
</comment>
<feature type="domain" description="SpaA-like prealbumin fold" evidence="6">
    <location>
        <begin position="2129"/>
        <end position="2239"/>
    </location>
</feature>
<feature type="region of interest" description="Disordered" evidence="4">
    <location>
        <begin position="2874"/>
        <end position="2896"/>
    </location>
</feature>
<feature type="compositionally biased region" description="Low complexity" evidence="4">
    <location>
        <begin position="67"/>
        <end position="79"/>
    </location>
</feature>
<dbReference type="EMBL" id="DVIQ01000027">
    <property type="protein sequence ID" value="HIS31050.1"/>
    <property type="molecule type" value="Genomic_DNA"/>
</dbReference>
<feature type="domain" description="SpaA-like prealbumin fold" evidence="6">
    <location>
        <begin position="2248"/>
        <end position="2338"/>
    </location>
</feature>
<keyword evidence="3" id="KW-0732">Signal</keyword>
<evidence type="ECO:0000313" key="7">
    <source>
        <dbReference type="EMBL" id="HIS31050.1"/>
    </source>
</evidence>
<feature type="region of interest" description="Disordered" evidence="4">
    <location>
        <begin position="250"/>
        <end position="269"/>
    </location>
</feature>
<evidence type="ECO:0000259" key="6">
    <source>
        <dbReference type="Pfam" id="PF17802"/>
    </source>
</evidence>
<feature type="compositionally biased region" description="Basic and acidic residues" evidence="4">
    <location>
        <begin position="90"/>
        <end position="111"/>
    </location>
</feature>
<sequence>MILALALSASFLGGWQADSAQEIGAVSESEEAFESDTLFTEENQPEALTAETEDTGLEVQRKETENTEGTKATGAETGTMSASEAENADTGEKETDRVAAADRTAEADRTSAADAGESEEKQTDKAAVSSETEGAGETSAANAGGTEEEQTDKAAVSSETEDIGETSAANAGGTEEEQADKAAVSSEAEDTGETSAANAGGTEEEQTDKTVGFSETENAGETTAPGGGKSAATETGVPAETEETIAEETDALAGETGASTEETDASAEQTDALEFDTGIYMGGWMNADSGSLEGAARLFLYEDGTALFSEDGKQVDGGGWQAMPDGLRLTMQSRIKGAYEMDVVYENGLLMLREGPGSFRMSRTADSRLTVTAEGTAILQGEAYQPEDGKNLGFSADFYAIRVEETDVNPEKAGKYKTIYSLTDFLTGRSFAVEQPVTVLAVQPEQPTESGETEQPELPLAREETEMSESAETEASVSLSENAETEVTERPAEDAETAVPEQPAEKIHRPDTGEESYTKTFRVTTKGGVLRVLGSSRRLLAELAYGDADFVLHFPEDGEKNAEDITVQAVAEDGYTVKNYVIVTEDSGMSVTSPGSVYGIGEQTYSRAHYLTQTPKNEVFKVSFEKQGVHSLFAVRAALPAASGNIDSPAVGDTFTGRATLTSINSPAGKTYNGTGVITCTSGDFEGDSFQMYACASGHTHAIPLRGQTGSYTLTITAVDKSAGKISYSIYWANDNEPSGYQDLSSSGSYSHSFEARIKATKVTKDGFDVSVSSEYTLKGAEFTLYRNYDPASGKLSGKIGVMTTGSSGKTSISSAITAEAGTYYIKETKAPQGFLLNSKVYTVTAQAGVTNVTEIPDDEKYGTILIQKVDEDTGKPDASLKGAKFTISSDEAGKNVLETLIIDETGQAESKNQYLLGVAYYVKEIFAPAGWNIDEEAKEVTAVDDGTDEPSVTVKFRDSKQEGGIAVQKVSGRNGKSKPLNEEYSFKGAMFTIYRDKDCTDRVGSITTDENGYGKKTGLEVGTYYVKETRAPLSGNYEINDTVYPVEVGGTMLVRVKIREDEVLTHFTIQKVDEKTGKADPGLKGTTFGVFSDRACTDKLETVTVGADGIGTTGDYYYLGKTYYVKELSAPAGWLMDTGVKAVKATDAVKVPSLTFENTNPKGKIQVQKTVSDENYIKMYPLTGAVYTIYSDAELKTAAGTMTTDAKGRAVSGELPLGRYWVKETKTPVSGGYELDTKVYPVQITLQNYSDPIAVSSQEPSTTGSIVIEKHDSETKTSVPANEKYSLDGAVYTVYRDAQLSQTAGTIRILNGTGTLGGLPYGIYYVKETQAPADYHLDTRVYTAKVDSKDPVKILSEDPVKKGQIRIEKRDAVTGTGTSANQKYSLDGAVYAIYTDEACTKRLQELTIKNGSAQTEKTLLFGDYWVKETKAPDGYELDAKIYKVTIDSETCQEISAAAGTLIVSSEQPRRGAIGIEKRDSATGTGQPLNENYSLDGAVYGVFADADCTEKLRELTIENGRARTEKEFLFGDYWVKEIKAPDGYELDAKIYKVTIDSETCQEISAAAGTLIVSSEQPKYGAIGIEKRDARTGTSKPVNDRYVLDGAVYTIFGDADCTEKLQELTIKDGRARTERNLPFGEYWVKETAAPKDYELDTAVYRVVIDSEACEKISVENGTLVISAEAPKRGAVGIEKHDTETGTVKEANANYTMDGAVYTIYSDEGCTAEVTRLTIENGRAQTGKELLFGDYWIKETTPPAYYEADAGVYKVTIDSENCETVSLENGTLVLSADTPKRARLAVQKRDAETGETSPYTEALSFAGAEFGIYRDKDCTELIQSLVTDESGYAVSEELLIDTYYIREITAPEGYNRNPKIFAVAPEQMKEALDKDEAQAVVITDVEQEIIRANVLLMKYINDDDGSTIQRPQDRDLSGIRFTFTYVEDESVTFDVCGEKNTIITDENGVAVTEDREKYPRGTLIYGTWRISEIPNSGLLEPIRDFEIQVTEEGGIYPYVANNDTVQARVEIQKRDANTGELIPLSDVSFRIRDEKGDLIEMWDPALGAYTDVFRTDDKGTVRLPNTLFYGSYTLEEIAAPDGYLLSEPVSFSVEEAHRNPLEPLIVECFDQPQTGKIEVTKVDQDTDENAGEGFAFEIVAAEDILDAAGNPRTGENALGETVELTKGTVVDSIITDKEGRAASKELYLGSYLVREIAAPDFYTVNETEQTVVLAADASAEIVWTKVKEADVKTRIELTKVDAYNGMKALPGITFRVFPETLLEEITAGRLDLPAAGREYTTDARGRVRIEDLNHDTTYCIVETHTLDGYNLDPTVYRIYVDEKGLIGGEKTHVMTIANTPNVVEITKTDITGETELEGARLEITDADGNIVDEWISDGTPHVILGMKAGDYTLTETQAPEGYARAESVSFTVTDKLEVQSVTMKDERITVEVVKLDAETGQPVSGAKLMVSDSSGGIVEEWVTDETPHRMFLAAGDYVLSETQAPEGYAAAEPKAFTVTDERGVQTIELEDAPLSLVISKQGEEPDAELPGARLQLLDARGVEIAAWTTAEQPHTIKYLPKGSYTLRELAAPEGYSLAADLTFILEDTAKPQYVTMKNTKTQTEITKTDFATGEELPGAELVITDTEGNEIERWVSTEEPHKISGLPVGEYTLTETIAPEGYATAESVKFTVTDTGEIQKVEMKDQPLEVEISKTDIATGEELPGAELVITDAEGKEIERWVSTEKPHKISGLPVGEYTLTETIAPEGYATAESVKFTVTDTREIQKVEMKDELIQVEVAKRDAKTAEFLAGAKLEIRGIDGKTVESWTSQEKMYVIEGLPAGDYTLVETEAPEGYEKAAELAFTVKDTGEIQTVTLYNKKYPETHETEGPSGPAPETGDPSQTAVYGAALLAAALLAGMLLYRTWKIRRDGKDKV</sequence>
<feature type="transmembrane region" description="Helical" evidence="5">
    <location>
        <begin position="2899"/>
        <end position="2917"/>
    </location>
</feature>
<comment type="caution">
    <text evidence="7">The sequence shown here is derived from an EMBL/GenBank/DDBJ whole genome shotgun (WGS) entry which is preliminary data.</text>
</comment>
<feature type="domain" description="SpaA-like prealbumin fold" evidence="6">
    <location>
        <begin position="1819"/>
        <end position="1878"/>
    </location>
</feature>
<dbReference type="PANTHER" id="PTHR36108">
    <property type="entry name" value="COLOSSIN-B-RELATED"/>
    <property type="match status" value="1"/>
</dbReference>
<feature type="compositionally biased region" description="Basic and acidic residues" evidence="4">
    <location>
        <begin position="503"/>
        <end position="512"/>
    </location>
</feature>
<feature type="domain" description="SpaA-like prealbumin fold" evidence="6">
    <location>
        <begin position="773"/>
        <end position="854"/>
    </location>
</feature>
<feature type="domain" description="SpaA-like prealbumin fold" evidence="6">
    <location>
        <begin position="1377"/>
        <end position="1453"/>
    </location>
</feature>
<feature type="domain" description="SpaA-like prealbumin fold" evidence="6">
    <location>
        <begin position="2703"/>
        <end position="2787"/>
    </location>
</feature>
<dbReference type="Proteomes" id="UP000823935">
    <property type="component" value="Unassembled WGS sequence"/>
</dbReference>
<dbReference type="Gene3D" id="2.60.40.10">
    <property type="entry name" value="Immunoglobulins"/>
    <property type="match status" value="20"/>
</dbReference>
<name>A0A9D1ES97_9FIRM</name>
<feature type="domain" description="SpaA-like prealbumin fold" evidence="6">
    <location>
        <begin position="1181"/>
        <end position="1249"/>
    </location>
</feature>
<dbReference type="Pfam" id="PF17802">
    <property type="entry name" value="SpaA"/>
    <property type="match status" value="20"/>
</dbReference>
<evidence type="ECO:0000256" key="5">
    <source>
        <dbReference type="SAM" id="Phobius"/>
    </source>
</evidence>
<reference evidence="7" key="1">
    <citation type="submission" date="2020-10" db="EMBL/GenBank/DDBJ databases">
        <authorList>
            <person name="Gilroy R."/>
        </authorList>
    </citation>
    <scope>NUCLEOTIDE SEQUENCE</scope>
    <source>
        <strain evidence="7">CHK190-19873</strain>
    </source>
</reference>
<evidence type="ECO:0000256" key="1">
    <source>
        <dbReference type="ARBA" id="ARBA00007257"/>
    </source>
</evidence>
<keyword evidence="5" id="KW-1133">Transmembrane helix</keyword>
<feature type="domain" description="SpaA-like prealbumin fold" evidence="6">
    <location>
        <begin position="2529"/>
        <end position="2614"/>
    </location>
</feature>
<feature type="domain" description="SpaA-like prealbumin fold" evidence="6">
    <location>
        <begin position="1067"/>
        <end position="1160"/>
    </location>
</feature>
<evidence type="ECO:0000313" key="8">
    <source>
        <dbReference type="Proteomes" id="UP000823935"/>
    </source>
</evidence>
<organism evidence="7 8">
    <name type="scientific">Candidatus Limivivens intestinipullorum</name>
    <dbReference type="NCBI Taxonomy" id="2840858"/>
    <lineage>
        <taxon>Bacteria</taxon>
        <taxon>Bacillati</taxon>
        <taxon>Bacillota</taxon>
        <taxon>Clostridia</taxon>
        <taxon>Lachnospirales</taxon>
        <taxon>Lachnospiraceae</taxon>
        <taxon>Lachnospiraceae incertae sedis</taxon>
        <taxon>Candidatus Limivivens</taxon>
    </lineage>
</organism>
<feature type="domain" description="SpaA-like prealbumin fold" evidence="6">
    <location>
        <begin position="2022"/>
        <end position="2111"/>
    </location>
</feature>
<accession>A0A9D1ES97</accession>
<feature type="domain" description="SpaA-like prealbumin fold" evidence="6">
    <location>
        <begin position="986"/>
        <end position="1059"/>
    </location>
</feature>
<evidence type="ECO:0000256" key="4">
    <source>
        <dbReference type="SAM" id="MobiDB-lite"/>
    </source>
</evidence>
<feature type="domain" description="SpaA-like prealbumin fold" evidence="6">
    <location>
        <begin position="863"/>
        <end position="949"/>
    </location>
</feature>
<feature type="domain" description="SpaA-like prealbumin fold" evidence="6">
    <location>
        <begin position="2357"/>
        <end position="2440"/>
    </location>
</feature>
<evidence type="ECO:0000256" key="3">
    <source>
        <dbReference type="ARBA" id="ARBA00022729"/>
    </source>
</evidence>
<reference evidence="7" key="2">
    <citation type="journal article" date="2021" name="PeerJ">
        <title>Extensive microbial diversity within the chicken gut microbiome revealed by metagenomics and culture.</title>
        <authorList>
            <person name="Gilroy R."/>
            <person name="Ravi A."/>
            <person name="Getino M."/>
            <person name="Pursley I."/>
            <person name="Horton D.L."/>
            <person name="Alikhan N.F."/>
            <person name="Baker D."/>
            <person name="Gharbi K."/>
            <person name="Hall N."/>
            <person name="Watson M."/>
            <person name="Adriaenssens E.M."/>
            <person name="Foster-Nyarko E."/>
            <person name="Jarju S."/>
            <person name="Secka A."/>
            <person name="Antonio M."/>
            <person name="Oren A."/>
            <person name="Chaudhuri R.R."/>
            <person name="La Ragione R."/>
            <person name="Hildebrand F."/>
            <person name="Pallen M.J."/>
        </authorList>
    </citation>
    <scope>NUCLEOTIDE SEQUENCE</scope>
    <source>
        <strain evidence="7">CHK190-19873</strain>
    </source>
</reference>
<feature type="domain" description="SpaA-like prealbumin fold" evidence="6">
    <location>
        <begin position="2617"/>
        <end position="2700"/>
    </location>
</feature>
<feature type="domain" description="SpaA-like prealbumin fold" evidence="6">
    <location>
        <begin position="2443"/>
        <end position="2525"/>
    </location>
</feature>
<keyword evidence="2" id="KW-0964">Secreted</keyword>
<dbReference type="InterPro" id="IPR013783">
    <property type="entry name" value="Ig-like_fold"/>
</dbReference>
<feature type="domain" description="SpaA-like prealbumin fold" evidence="6">
    <location>
        <begin position="2790"/>
        <end position="2875"/>
    </location>
</feature>
<dbReference type="PANTHER" id="PTHR36108:SF13">
    <property type="entry name" value="COLOSSIN-B-RELATED"/>
    <property type="match status" value="1"/>
</dbReference>
<dbReference type="InterPro" id="IPR041033">
    <property type="entry name" value="SpaA_PFL_dom_1"/>
</dbReference>
<feature type="domain" description="SpaA-like prealbumin fold" evidence="6">
    <location>
        <begin position="1492"/>
        <end position="1561"/>
    </location>
</feature>
<keyword evidence="5" id="KW-0472">Membrane</keyword>
<protein>
    <recommendedName>
        <fullName evidence="6">SpaA-like prealbumin fold domain-containing protein</fullName>
    </recommendedName>
</protein>
<feature type="domain" description="SpaA-like prealbumin fold" evidence="6">
    <location>
        <begin position="1282"/>
        <end position="1354"/>
    </location>
</feature>
<feature type="domain" description="SpaA-like prealbumin fold" evidence="6">
    <location>
        <begin position="1600"/>
        <end position="1676"/>
    </location>
</feature>
<proteinExistence type="inferred from homology"/>
<evidence type="ECO:0000256" key="2">
    <source>
        <dbReference type="ARBA" id="ARBA00022525"/>
    </source>
</evidence>
<feature type="domain" description="SpaA-like prealbumin fold" evidence="6">
    <location>
        <begin position="1705"/>
        <end position="1784"/>
    </location>
</feature>
<feature type="region of interest" description="Disordered" evidence="4">
    <location>
        <begin position="442"/>
        <end position="512"/>
    </location>
</feature>
<keyword evidence="5" id="KW-0812">Transmembrane</keyword>